<feature type="domain" description="Carboxylesterase type B" evidence="5">
    <location>
        <begin position="38"/>
        <end position="241"/>
    </location>
</feature>
<dbReference type="InterPro" id="IPR051093">
    <property type="entry name" value="Neuroligin/BSAL"/>
</dbReference>
<dbReference type="Pfam" id="PF00135">
    <property type="entry name" value="COesterase"/>
    <property type="match status" value="1"/>
</dbReference>
<dbReference type="Proteomes" id="UP001205998">
    <property type="component" value="Unassembled WGS sequence"/>
</dbReference>
<dbReference type="PROSITE" id="PS00941">
    <property type="entry name" value="CARBOXYLESTERASE_B_2"/>
    <property type="match status" value="1"/>
</dbReference>
<evidence type="ECO:0000313" key="7">
    <source>
        <dbReference type="Proteomes" id="UP001205998"/>
    </source>
</evidence>
<comment type="similarity">
    <text evidence="1">Belongs to the type-B carboxylesterase/lipase family.</text>
</comment>
<evidence type="ECO:0000256" key="1">
    <source>
        <dbReference type="ARBA" id="ARBA00005964"/>
    </source>
</evidence>
<dbReference type="InterPro" id="IPR029058">
    <property type="entry name" value="AB_hydrolase_fold"/>
</dbReference>
<feature type="signal peptide" evidence="4">
    <location>
        <begin position="1"/>
        <end position="31"/>
    </location>
</feature>
<keyword evidence="2 4" id="KW-0732">Signal</keyword>
<organism evidence="6 7">
    <name type="scientific">Silurus asotus</name>
    <name type="common">Amur catfish</name>
    <name type="synonym">Parasilurus asotus</name>
    <dbReference type="NCBI Taxonomy" id="30991"/>
    <lineage>
        <taxon>Eukaryota</taxon>
        <taxon>Metazoa</taxon>
        <taxon>Chordata</taxon>
        <taxon>Craniata</taxon>
        <taxon>Vertebrata</taxon>
        <taxon>Euteleostomi</taxon>
        <taxon>Actinopterygii</taxon>
        <taxon>Neopterygii</taxon>
        <taxon>Teleostei</taxon>
        <taxon>Ostariophysi</taxon>
        <taxon>Siluriformes</taxon>
        <taxon>Siluridae</taxon>
        <taxon>Silurus</taxon>
    </lineage>
</organism>
<name>A0AAD5AEW7_SILAS</name>
<dbReference type="InterPro" id="IPR002018">
    <property type="entry name" value="CarbesteraseB"/>
</dbReference>
<evidence type="ECO:0000256" key="3">
    <source>
        <dbReference type="SAM" id="MobiDB-lite"/>
    </source>
</evidence>
<gene>
    <name evidence="6" type="ORF">C0J50_3517</name>
</gene>
<evidence type="ECO:0000256" key="4">
    <source>
        <dbReference type="SAM" id="SignalP"/>
    </source>
</evidence>
<feature type="compositionally biased region" description="Acidic residues" evidence="3">
    <location>
        <begin position="180"/>
        <end position="192"/>
    </location>
</feature>
<sequence length="334" mass="36719">MQLRLDMGASLELPSLLWVLAVALQTWMGAAEKLDELDPVVTTTYGKLRGFKKELNNEILGPVIQFLGVPYAAPPTGERRFQPPEPPLPWHNIRNATHFGPVCPQSVVEGRLPDVMLPVWFTNGLEVVSTYVQEQSEDCLFLNIYVPTEDVKRISKECARKPGKKICRKGGPLTKKQNDELGDNDGAEDEDIRESGSPKPVMVFIHGGSYMEGTGNMFDGSILASYGNVIVITLNYRLGVLAQIRQELSPNLGRPVTLATFIPSPNAAFILLADSSCCEGTGRGYQQMDEATLRHSSLPRISALVLLLSWATRWRPTAVVDDLGAYQDSHGDVA</sequence>
<dbReference type="InterPro" id="IPR019819">
    <property type="entry name" value="Carboxylesterase_B_CS"/>
</dbReference>
<accession>A0AAD5AEW7</accession>
<dbReference type="FunFam" id="3.40.50.1820:FF:000379">
    <property type="entry name" value="Neuroligin 1"/>
    <property type="match status" value="1"/>
</dbReference>
<evidence type="ECO:0000259" key="5">
    <source>
        <dbReference type="Pfam" id="PF00135"/>
    </source>
</evidence>
<dbReference type="Gene3D" id="3.40.50.1820">
    <property type="entry name" value="alpha/beta hydrolase"/>
    <property type="match status" value="1"/>
</dbReference>
<dbReference type="PANTHER" id="PTHR43903">
    <property type="entry name" value="NEUROLIGIN"/>
    <property type="match status" value="1"/>
</dbReference>
<feature type="chain" id="PRO_5042284705" evidence="4">
    <location>
        <begin position="32"/>
        <end position="334"/>
    </location>
</feature>
<evidence type="ECO:0000256" key="2">
    <source>
        <dbReference type="ARBA" id="ARBA00022729"/>
    </source>
</evidence>
<feature type="region of interest" description="Disordered" evidence="3">
    <location>
        <begin position="168"/>
        <end position="197"/>
    </location>
</feature>
<reference evidence="6" key="1">
    <citation type="submission" date="2018-07" db="EMBL/GenBank/DDBJ databases">
        <title>Comparative genomics of catfishes provides insights into carnivory and benthic adaptation.</title>
        <authorList>
            <person name="Zhang Y."/>
            <person name="Wang D."/>
            <person name="Peng Z."/>
            <person name="Zheng S."/>
            <person name="Shao F."/>
            <person name="Tao W."/>
        </authorList>
    </citation>
    <scope>NUCLEOTIDE SEQUENCE</scope>
    <source>
        <strain evidence="6">Chongqing</strain>
    </source>
</reference>
<dbReference type="SUPFAM" id="SSF53474">
    <property type="entry name" value="alpha/beta-Hydrolases"/>
    <property type="match status" value="1"/>
</dbReference>
<dbReference type="AlphaFoldDB" id="A0AAD5AEW7"/>
<protein>
    <submittedName>
        <fullName evidence="6">Neuroligin-1 isoform X1</fullName>
    </submittedName>
</protein>
<evidence type="ECO:0000313" key="6">
    <source>
        <dbReference type="EMBL" id="KAI5614705.1"/>
    </source>
</evidence>
<proteinExistence type="inferred from homology"/>
<comment type="caution">
    <text evidence="6">The sequence shown here is derived from an EMBL/GenBank/DDBJ whole genome shotgun (WGS) entry which is preliminary data.</text>
</comment>
<dbReference type="EMBL" id="MU558159">
    <property type="protein sequence ID" value="KAI5614705.1"/>
    <property type="molecule type" value="Genomic_DNA"/>
</dbReference>
<keyword evidence="7" id="KW-1185">Reference proteome</keyword>